<feature type="domain" description="Alanine racemase C-terminal" evidence="7">
    <location>
        <begin position="254"/>
        <end position="382"/>
    </location>
</feature>
<dbReference type="GO" id="GO:0009252">
    <property type="term" value="P:peptidoglycan biosynthetic process"/>
    <property type="evidence" value="ECO:0007669"/>
    <property type="project" value="TreeGrafter"/>
</dbReference>
<dbReference type="Pfam" id="PF01168">
    <property type="entry name" value="Ala_racemase_N"/>
    <property type="match status" value="1"/>
</dbReference>
<dbReference type="InterPro" id="IPR000821">
    <property type="entry name" value="Ala_racemase"/>
</dbReference>
<evidence type="ECO:0000256" key="5">
    <source>
        <dbReference type="PIRSR" id="PIRSR600821-50"/>
    </source>
</evidence>
<keyword evidence="9" id="KW-1185">Reference proteome</keyword>
<dbReference type="Gene3D" id="2.40.37.10">
    <property type="entry name" value="Lyase, Ornithine Decarboxylase, Chain A, domain 1"/>
    <property type="match status" value="1"/>
</dbReference>
<dbReference type="PROSITE" id="PS00395">
    <property type="entry name" value="ALANINE_RACEMASE"/>
    <property type="match status" value="1"/>
</dbReference>
<dbReference type="AlphaFoldDB" id="A0AAU4K272"/>
<dbReference type="EC" id="5.1.1.1" evidence="4"/>
<protein>
    <recommendedName>
        <fullName evidence="4">Alanine racemase</fullName>
        <ecNumber evidence="4">5.1.1.1</ecNumber>
    </recommendedName>
</protein>
<dbReference type="HAMAP" id="MF_01201">
    <property type="entry name" value="Ala_racemase"/>
    <property type="match status" value="1"/>
</dbReference>
<name>A0AAU4K272_9NOCA</name>
<comment type="similarity">
    <text evidence="4">Belongs to the alanine racemase family.</text>
</comment>
<comment type="catalytic activity">
    <reaction evidence="4">
        <text>L-alanine = D-alanine</text>
        <dbReference type="Rhea" id="RHEA:20249"/>
        <dbReference type="ChEBI" id="CHEBI:57416"/>
        <dbReference type="ChEBI" id="CHEBI:57972"/>
        <dbReference type="EC" id="5.1.1.1"/>
    </reaction>
</comment>
<dbReference type="NCBIfam" id="TIGR00492">
    <property type="entry name" value="alr"/>
    <property type="match status" value="1"/>
</dbReference>
<dbReference type="GO" id="GO:0008784">
    <property type="term" value="F:alanine racemase activity"/>
    <property type="evidence" value="ECO:0007669"/>
    <property type="project" value="UniProtKB-UniRule"/>
</dbReference>
<dbReference type="PANTHER" id="PTHR30511">
    <property type="entry name" value="ALANINE RACEMASE"/>
    <property type="match status" value="1"/>
</dbReference>
<accession>A0AAU4K272</accession>
<evidence type="ECO:0000313" key="8">
    <source>
        <dbReference type="EMBL" id="WUM20114.1"/>
    </source>
</evidence>
<evidence type="ECO:0000256" key="3">
    <source>
        <dbReference type="ARBA" id="ARBA00023235"/>
    </source>
</evidence>
<dbReference type="KEGG" id="whr:OG579_20915"/>
<evidence type="ECO:0000313" key="9">
    <source>
        <dbReference type="Proteomes" id="UP001432128"/>
    </source>
</evidence>
<dbReference type="GO" id="GO:0030632">
    <property type="term" value="P:D-alanine biosynthetic process"/>
    <property type="evidence" value="ECO:0007669"/>
    <property type="project" value="UniProtKB-UniRule"/>
</dbReference>
<feature type="active site" description="Proton acceptor; specific for D-alanine" evidence="4">
    <location>
        <position position="45"/>
    </location>
</feature>
<sequence>MTADITAAPALSAPALEAVVDLDAIAHNVGVLRERAGADVMAVVKADGYGHGAVEVGHAALAAGARALGVATVTEALALRAGGVVAPVLAWLHSSATDFAAAVAADIDIAVSSTAHLDAVVTAARGLGRTATVTIKIDTGLARNGVGPADWPDLRDAVATAVAEGSIVLGGMMCHLAHGDTPDHPLNDSQAARLDACVAEMARLGVRPQTVHISNSAAALTRPDLSRDLVRPGIAVYGLSPLPHGFDDLPLIPAMTLTAEVVMVKAVPAGQGVSYAHTWTAPHDTTLGLLPAGYADGVPRLLSNRLRVRIGDRVYPGVGRVCMDQMVVDLGADTTVREGDRAELFGRGTQGGPTATEWADTIGTIDYEIVSGIRGRTVRRHRGGPQSGSTR</sequence>
<dbReference type="InterPro" id="IPR011079">
    <property type="entry name" value="Ala_racemase_C"/>
</dbReference>
<comment type="cofactor">
    <cofactor evidence="1 4 5">
        <name>pyridoxal 5'-phosphate</name>
        <dbReference type="ChEBI" id="CHEBI:597326"/>
    </cofactor>
</comment>
<dbReference type="Proteomes" id="UP001432128">
    <property type="component" value="Chromosome"/>
</dbReference>
<keyword evidence="3 4" id="KW-0413">Isomerase</keyword>
<evidence type="ECO:0000256" key="1">
    <source>
        <dbReference type="ARBA" id="ARBA00001933"/>
    </source>
</evidence>
<dbReference type="SUPFAM" id="SSF51419">
    <property type="entry name" value="PLP-binding barrel"/>
    <property type="match status" value="1"/>
</dbReference>
<reference evidence="8 9" key="1">
    <citation type="submission" date="2022-10" db="EMBL/GenBank/DDBJ databases">
        <title>The complete genomes of actinobacterial strains from the NBC collection.</title>
        <authorList>
            <person name="Joergensen T.S."/>
            <person name="Alvarez Arevalo M."/>
            <person name="Sterndorff E.B."/>
            <person name="Faurdal D."/>
            <person name="Vuksanovic O."/>
            <person name="Mourched A.-S."/>
            <person name="Charusanti P."/>
            <person name="Shaw S."/>
            <person name="Blin K."/>
            <person name="Weber T."/>
        </authorList>
    </citation>
    <scope>NUCLEOTIDE SEQUENCE [LARGE SCALE GENOMIC DNA]</scope>
    <source>
        <strain evidence="8 9">NBC_00319</strain>
    </source>
</reference>
<evidence type="ECO:0000256" key="2">
    <source>
        <dbReference type="ARBA" id="ARBA00022898"/>
    </source>
</evidence>
<dbReference type="Pfam" id="PF00842">
    <property type="entry name" value="Ala_racemase_C"/>
    <property type="match status" value="1"/>
</dbReference>
<dbReference type="InterPro" id="IPR020622">
    <property type="entry name" value="Ala_racemase_pyridoxalP-BS"/>
</dbReference>
<dbReference type="FunFam" id="3.20.20.10:FF:000002">
    <property type="entry name" value="Alanine racemase"/>
    <property type="match status" value="1"/>
</dbReference>
<keyword evidence="2 4" id="KW-0663">Pyridoxal phosphate</keyword>
<dbReference type="Gene3D" id="3.20.20.10">
    <property type="entry name" value="Alanine racemase"/>
    <property type="match status" value="1"/>
</dbReference>
<feature type="modified residue" description="N6-(pyridoxal phosphate)lysine" evidence="4 5">
    <location>
        <position position="45"/>
    </location>
</feature>
<feature type="binding site" evidence="4 6">
    <location>
        <position position="323"/>
    </location>
    <ligand>
        <name>substrate</name>
    </ligand>
</feature>
<evidence type="ECO:0000256" key="4">
    <source>
        <dbReference type="HAMAP-Rule" id="MF_01201"/>
    </source>
</evidence>
<gene>
    <name evidence="8" type="primary">alr</name>
    <name evidence="8" type="ORF">OG579_20915</name>
</gene>
<dbReference type="SMART" id="SM01005">
    <property type="entry name" value="Ala_racemase_C"/>
    <property type="match status" value="1"/>
</dbReference>
<proteinExistence type="inferred from homology"/>
<feature type="binding site" evidence="4 6">
    <location>
        <position position="143"/>
    </location>
    <ligand>
        <name>substrate</name>
    </ligand>
</feature>
<dbReference type="InterPro" id="IPR029066">
    <property type="entry name" value="PLP-binding_barrel"/>
</dbReference>
<dbReference type="GO" id="GO:0005829">
    <property type="term" value="C:cytosol"/>
    <property type="evidence" value="ECO:0007669"/>
    <property type="project" value="TreeGrafter"/>
</dbReference>
<evidence type="ECO:0000259" key="7">
    <source>
        <dbReference type="SMART" id="SM01005"/>
    </source>
</evidence>
<feature type="active site" description="Proton acceptor; specific for L-alanine" evidence="4">
    <location>
        <position position="275"/>
    </location>
</feature>
<dbReference type="InterPro" id="IPR001608">
    <property type="entry name" value="Ala_racemase_N"/>
</dbReference>
<comment type="pathway">
    <text evidence="4">Amino-acid biosynthesis; D-alanine biosynthesis; D-alanine from L-alanine: step 1/1.</text>
</comment>
<comment type="function">
    <text evidence="4">Catalyzes the interconversion of L-alanine and D-alanine. May also act on other amino acids.</text>
</comment>
<dbReference type="GO" id="GO:0030170">
    <property type="term" value="F:pyridoxal phosphate binding"/>
    <property type="evidence" value="ECO:0007669"/>
    <property type="project" value="UniProtKB-UniRule"/>
</dbReference>
<dbReference type="SUPFAM" id="SSF50621">
    <property type="entry name" value="Alanine racemase C-terminal domain-like"/>
    <property type="match status" value="1"/>
</dbReference>
<dbReference type="RefSeq" id="WP_328857518.1">
    <property type="nucleotide sequence ID" value="NZ_CP108021.1"/>
</dbReference>
<dbReference type="InterPro" id="IPR009006">
    <property type="entry name" value="Ala_racemase/Decarboxylase_C"/>
</dbReference>
<dbReference type="CDD" id="cd00430">
    <property type="entry name" value="PLPDE_III_AR"/>
    <property type="match status" value="1"/>
</dbReference>
<organism evidence="8 9">
    <name type="scientific">Williamsia herbipolensis</name>
    <dbReference type="NCBI Taxonomy" id="1603258"/>
    <lineage>
        <taxon>Bacteria</taxon>
        <taxon>Bacillati</taxon>
        <taxon>Actinomycetota</taxon>
        <taxon>Actinomycetes</taxon>
        <taxon>Mycobacteriales</taxon>
        <taxon>Nocardiaceae</taxon>
        <taxon>Williamsia</taxon>
    </lineage>
</organism>
<evidence type="ECO:0000256" key="6">
    <source>
        <dbReference type="PIRSR" id="PIRSR600821-52"/>
    </source>
</evidence>
<dbReference type="PRINTS" id="PR00992">
    <property type="entry name" value="ALARACEMASE"/>
</dbReference>
<dbReference type="PANTHER" id="PTHR30511:SF0">
    <property type="entry name" value="ALANINE RACEMASE, CATABOLIC-RELATED"/>
    <property type="match status" value="1"/>
</dbReference>
<dbReference type="EMBL" id="CP108021">
    <property type="protein sequence ID" value="WUM20114.1"/>
    <property type="molecule type" value="Genomic_DNA"/>
</dbReference>